<dbReference type="PANTHER" id="PTHR35008">
    <property type="entry name" value="BLL4482 PROTEIN-RELATED"/>
    <property type="match status" value="1"/>
</dbReference>
<organism evidence="6 7">
    <name type="scientific">Albibacterium profundi</name>
    <dbReference type="NCBI Taxonomy" id="3134906"/>
    <lineage>
        <taxon>Bacteria</taxon>
        <taxon>Pseudomonadati</taxon>
        <taxon>Bacteroidota</taxon>
        <taxon>Sphingobacteriia</taxon>
        <taxon>Sphingobacteriales</taxon>
        <taxon>Sphingobacteriaceae</taxon>
        <taxon>Albibacterium</taxon>
    </lineage>
</organism>
<comment type="caution">
    <text evidence="6">The sequence shown here is derived from an EMBL/GenBank/DDBJ whole genome shotgun (WGS) entry which is preliminary data.</text>
</comment>
<dbReference type="InterPro" id="IPR051459">
    <property type="entry name" value="Cytochrome_c-type_DH"/>
</dbReference>
<dbReference type="Gene3D" id="1.10.760.10">
    <property type="entry name" value="Cytochrome c-like domain"/>
    <property type="match status" value="2"/>
</dbReference>
<feature type="domain" description="Cytochrome c" evidence="5">
    <location>
        <begin position="231"/>
        <end position="320"/>
    </location>
</feature>
<keyword evidence="7" id="KW-1185">Reference proteome</keyword>
<proteinExistence type="predicted"/>
<accession>A0ABV5CA73</accession>
<evidence type="ECO:0000256" key="4">
    <source>
        <dbReference type="PROSITE-ProRule" id="PRU00433"/>
    </source>
</evidence>
<evidence type="ECO:0000259" key="5">
    <source>
        <dbReference type="PROSITE" id="PS51007"/>
    </source>
</evidence>
<evidence type="ECO:0000313" key="6">
    <source>
        <dbReference type="EMBL" id="MFB5944443.1"/>
    </source>
</evidence>
<dbReference type="PANTHER" id="PTHR35008:SF8">
    <property type="entry name" value="ALCOHOL DEHYDROGENASE CYTOCHROME C SUBUNIT"/>
    <property type="match status" value="1"/>
</dbReference>
<dbReference type="EMBL" id="JBBVGT010000001">
    <property type="protein sequence ID" value="MFB5944443.1"/>
    <property type="molecule type" value="Genomic_DNA"/>
</dbReference>
<keyword evidence="1 4" id="KW-0349">Heme</keyword>
<dbReference type="PROSITE" id="PS51007">
    <property type="entry name" value="CYTC"/>
    <property type="match status" value="2"/>
</dbReference>
<keyword evidence="2 4" id="KW-0479">Metal-binding</keyword>
<feature type="domain" description="Cytochrome c" evidence="5">
    <location>
        <begin position="48"/>
        <end position="194"/>
    </location>
</feature>
<dbReference type="SUPFAM" id="SSF46626">
    <property type="entry name" value="Cytochrome c"/>
    <property type="match status" value="2"/>
</dbReference>
<dbReference type="InterPro" id="IPR003468">
    <property type="entry name" value="Cyt_c_oxidase_monohaem-su/FixO"/>
</dbReference>
<evidence type="ECO:0000313" key="7">
    <source>
        <dbReference type="Proteomes" id="UP001580928"/>
    </source>
</evidence>
<dbReference type="Pfam" id="PF13442">
    <property type="entry name" value="Cytochrome_CBB3"/>
    <property type="match status" value="1"/>
</dbReference>
<evidence type="ECO:0000256" key="1">
    <source>
        <dbReference type="ARBA" id="ARBA00022617"/>
    </source>
</evidence>
<gene>
    <name evidence="6" type="ORF">WKR92_01215</name>
</gene>
<dbReference type="InterPro" id="IPR036909">
    <property type="entry name" value="Cyt_c-like_dom_sf"/>
</dbReference>
<dbReference type="Pfam" id="PF02433">
    <property type="entry name" value="FixO"/>
    <property type="match status" value="1"/>
</dbReference>
<sequence>MEFFNNHKSLFTATAVLFLLLTLFVAIMPALDNQARNAPLPNAEPLSEAARKGKALYIANGCVACHTQQVRNVEMDKMWGTRPSISADYAGIKRQDLWRNTATLMGTERTGPDLINVGNRQPSLEWNLVHLYNPRAVVSESIMPAYPWLFEIRENVGLDDVVVAVPEEFMGGKKGKVVATEDALNLVAYLQSLKQTELPTGEIMPEFIYKRNAETAQASGGGEAAGADAAAPKIDGAALYATHCQTCHQPNGKGLPGAFPALAGSSVVLDDDIEIFVDIIMNGYNARANEGYGPMPAVGKTANLTAEEIAAIMTHERTNWGNDASEVSAEEVAKIMEMVTQ</sequence>
<dbReference type="Proteomes" id="UP001580928">
    <property type="component" value="Unassembled WGS sequence"/>
</dbReference>
<protein>
    <submittedName>
        <fullName evidence="6">Cbb3-type cytochrome c oxidase subunit II</fullName>
    </submittedName>
</protein>
<reference evidence="6 7" key="1">
    <citation type="submission" date="2024-04" db="EMBL/GenBank/DDBJ databases">
        <title>Albibacterium profundi sp. nov., isolated from sediment of the Challenger Deep of Mariana Trench.</title>
        <authorList>
            <person name="Wang Y."/>
        </authorList>
    </citation>
    <scope>NUCLEOTIDE SEQUENCE [LARGE SCALE GENOMIC DNA]</scope>
    <source>
        <strain evidence="6 7">RHL897</strain>
    </source>
</reference>
<evidence type="ECO:0000256" key="3">
    <source>
        <dbReference type="ARBA" id="ARBA00023004"/>
    </source>
</evidence>
<name>A0ABV5CA73_9SPHI</name>
<keyword evidence="3 4" id="KW-0408">Iron</keyword>
<evidence type="ECO:0000256" key="2">
    <source>
        <dbReference type="ARBA" id="ARBA00022723"/>
    </source>
</evidence>
<dbReference type="InterPro" id="IPR009056">
    <property type="entry name" value="Cyt_c-like_dom"/>
</dbReference>